<keyword evidence="7" id="KW-0472">Membrane</keyword>
<dbReference type="RefSeq" id="WP_150899628.1">
    <property type="nucleotide sequence ID" value="NZ_WAAU01000012.1"/>
</dbReference>
<comment type="catalytic activity">
    <reaction evidence="1">
        <text>ATP + protein L-histidine = ADP + protein N-phospho-L-histidine.</text>
        <dbReference type="EC" id="2.7.13.3"/>
    </reaction>
</comment>
<dbReference type="PANTHER" id="PTHR24421:SF10">
    <property type="entry name" value="NITRATE_NITRITE SENSOR PROTEIN NARQ"/>
    <property type="match status" value="1"/>
</dbReference>
<dbReference type="InterPro" id="IPR011990">
    <property type="entry name" value="TPR-like_helical_dom_sf"/>
</dbReference>
<feature type="repeat" description="TPR" evidence="6">
    <location>
        <begin position="161"/>
        <end position="194"/>
    </location>
</feature>
<dbReference type="InterPro" id="IPR050482">
    <property type="entry name" value="Sensor_HK_TwoCompSys"/>
</dbReference>
<dbReference type="Pfam" id="PF13374">
    <property type="entry name" value="TPR_10"/>
    <property type="match status" value="1"/>
</dbReference>
<dbReference type="EMBL" id="WAAU01000012">
    <property type="protein sequence ID" value="KAB1158660.1"/>
    <property type="molecule type" value="Genomic_DNA"/>
</dbReference>
<dbReference type="GO" id="GO:0000160">
    <property type="term" value="P:phosphorelay signal transduction system"/>
    <property type="evidence" value="ECO:0007669"/>
    <property type="project" value="UniProtKB-KW"/>
</dbReference>
<protein>
    <recommendedName>
        <fullName evidence="2">histidine kinase</fullName>
        <ecNumber evidence="2">2.7.13.3</ecNumber>
    </recommendedName>
</protein>
<evidence type="ECO:0000256" key="4">
    <source>
        <dbReference type="ARBA" id="ARBA00022777"/>
    </source>
</evidence>
<dbReference type="Gene3D" id="1.25.40.10">
    <property type="entry name" value="Tetratricopeptide repeat domain"/>
    <property type="match status" value="2"/>
</dbReference>
<dbReference type="EC" id="2.7.13.3" evidence="2"/>
<dbReference type="InterPro" id="IPR019734">
    <property type="entry name" value="TPR_rpt"/>
</dbReference>
<dbReference type="PANTHER" id="PTHR24421">
    <property type="entry name" value="NITRATE/NITRITE SENSOR PROTEIN NARX-RELATED"/>
    <property type="match status" value="1"/>
</dbReference>
<dbReference type="SUPFAM" id="SSF55874">
    <property type="entry name" value="ATPase domain of HSP90 chaperone/DNA topoisomerase II/histidine kinase"/>
    <property type="match status" value="1"/>
</dbReference>
<dbReference type="Proteomes" id="UP000467305">
    <property type="component" value="Unassembled WGS sequence"/>
</dbReference>
<dbReference type="SMART" id="SM00028">
    <property type="entry name" value="TPR"/>
    <property type="match status" value="3"/>
</dbReference>
<evidence type="ECO:0000313" key="8">
    <source>
        <dbReference type="EMBL" id="KAB1158660.1"/>
    </source>
</evidence>
<dbReference type="Gene3D" id="3.30.565.10">
    <property type="entry name" value="Histidine kinase-like ATPase, C-terminal domain"/>
    <property type="match status" value="1"/>
</dbReference>
<keyword evidence="7" id="KW-0812">Transmembrane</keyword>
<gene>
    <name evidence="8" type="ORF">F7018_08565</name>
</gene>
<keyword evidence="3" id="KW-0808">Transferase</keyword>
<evidence type="ECO:0000256" key="6">
    <source>
        <dbReference type="PROSITE-ProRule" id="PRU00339"/>
    </source>
</evidence>
<evidence type="ECO:0000256" key="5">
    <source>
        <dbReference type="ARBA" id="ARBA00023012"/>
    </source>
</evidence>
<dbReference type="GO" id="GO:0004673">
    <property type="term" value="F:protein histidine kinase activity"/>
    <property type="evidence" value="ECO:0007669"/>
    <property type="project" value="UniProtKB-EC"/>
</dbReference>
<sequence>MKKKSVDLLSRFSVVLFLSVFALIISNCKKEYVKNKENNFSKYDLLSRKLSKEGKIDSALFYANKLVNIAFYENDSSLFSKAYFKKGLYYRKKKIIDSAYFYYQKSNEINIKLKDSIKVVRRYFNIASIESENEFYLKSDSTAIEGLRYSMNKSRFNSVICSIYNCLGINSNRQKKYNEAIEWYEKAIKLTTNKEKIYRYKNNIANNYLGLKEYDSAIVIYKKIMESSYFDKLELKLKSTIIGNYAFNKFLLKKNVEEEEFLKSQELKIKIKDFDGLITNYSYLSDFNKKKNRSQSLHYAYEMRRLAKKHQIPNERVSALDRIIDLEEDSKLRKLVKERQLLKDSIVEARRISQSKLVKVIYNNEELEKQNLKVQIDVEKQKSQKQLILFLGITSILGFISYVFYKRNKTKREKIIEVYKTETRLAKKIHDELANDMYLAMNKLQKEERDDISILYDLEKIYSLTRNISHENSPVVTGELFEDFLKQLFIDFTTDTCKVMNKGLSDVNVNDLRKEKQIVLYRLLQELLVNMTKHSQASLAVISFSLQKDTVQVQYKDNGIGTNTVTIKNGLKNMETRIKSIGGTIIFESENEKGFKSKFQFKK</sequence>
<evidence type="ECO:0000256" key="7">
    <source>
        <dbReference type="SAM" id="Phobius"/>
    </source>
</evidence>
<organism evidence="8 9">
    <name type="scientific">Tenacibaculum aiptasiae</name>
    <dbReference type="NCBI Taxonomy" id="426481"/>
    <lineage>
        <taxon>Bacteria</taxon>
        <taxon>Pseudomonadati</taxon>
        <taxon>Bacteroidota</taxon>
        <taxon>Flavobacteriia</taxon>
        <taxon>Flavobacteriales</taxon>
        <taxon>Flavobacteriaceae</taxon>
        <taxon>Tenacibaculum</taxon>
    </lineage>
</organism>
<evidence type="ECO:0000256" key="2">
    <source>
        <dbReference type="ARBA" id="ARBA00012438"/>
    </source>
</evidence>
<reference evidence="8 9" key="1">
    <citation type="submission" date="2019-09" db="EMBL/GenBank/DDBJ databases">
        <authorList>
            <person name="Cao W.R."/>
        </authorList>
    </citation>
    <scope>NUCLEOTIDE SEQUENCE [LARGE SCALE GENOMIC DNA]</scope>
    <source>
        <strain evidence="9">a4</strain>
    </source>
</reference>
<name>A0A7J5AMI3_9FLAO</name>
<dbReference type="PROSITE" id="PS50005">
    <property type="entry name" value="TPR"/>
    <property type="match status" value="1"/>
</dbReference>
<dbReference type="InterPro" id="IPR036890">
    <property type="entry name" value="HATPase_C_sf"/>
</dbReference>
<keyword evidence="5" id="KW-0902">Two-component regulatory system</keyword>
<keyword evidence="9" id="KW-1185">Reference proteome</keyword>
<evidence type="ECO:0000256" key="1">
    <source>
        <dbReference type="ARBA" id="ARBA00000085"/>
    </source>
</evidence>
<dbReference type="SUPFAM" id="SSF48452">
    <property type="entry name" value="TPR-like"/>
    <property type="match status" value="1"/>
</dbReference>
<dbReference type="AlphaFoldDB" id="A0A7J5AMI3"/>
<keyword evidence="4" id="KW-0418">Kinase</keyword>
<evidence type="ECO:0000256" key="3">
    <source>
        <dbReference type="ARBA" id="ARBA00022679"/>
    </source>
</evidence>
<evidence type="ECO:0000313" key="9">
    <source>
        <dbReference type="Proteomes" id="UP000467305"/>
    </source>
</evidence>
<keyword evidence="6" id="KW-0802">TPR repeat</keyword>
<accession>A0A7J5AMI3</accession>
<comment type="caution">
    <text evidence="8">The sequence shown here is derived from an EMBL/GenBank/DDBJ whole genome shotgun (WGS) entry which is preliminary data.</text>
</comment>
<dbReference type="CDD" id="cd16917">
    <property type="entry name" value="HATPase_UhpB-NarQ-NarX-like"/>
    <property type="match status" value="1"/>
</dbReference>
<dbReference type="OrthoDB" id="943406at2"/>
<feature type="transmembrane region" description="Helical" evidence="7">
    <location>
        <begin position="387"/>
        <end position="405"/>
    </location>
</feature>
<keyword evidence="7" id="KW-1133">Transmembrane helix</keyword>
<proteinExistence type="predicted"/>